<dbReference type="InterPro" id="IPR011953">
    <property type="entry name" value="Cobalto_CobN"/>
</dbReference>
<evidence type="ECO:0000313" key="4">
    <source>
        <dbReference type="Proteomes" id="UP000033220"/>
    </source>
</evidence>
<evidence type="ECO:0000313" key="3">
    <source>
        <dbReference type="EMBL" id="CCG08271.1"/>
    </source>
</evidence>
<organism evidence="3 4">
    <name type="scientific">Pararhodospirillum photometricum DSM 122</name>
    <dbReference type="NCBI Taxonomy" id="1150469"/>
    <lineage>
        <taxon>Bacteria</taxon>
        <taxon>Pseudomonadati</taxon>
        <taxon>Pseudomonadota</taxon>
        <taxon>Alphaproteobacteria</taxon>
        <taxon>Rhodospirillales</taxon>
        <taxon>Rhodospirillaceae</taxon>
        <taxon>Pararhodospirillum</taxon>
    </lineage>
</organism>
<evidence type="ECO:0000256" key="1">
    <source>
        <dbReference type="NCBIfam" id="TIGR02257"/>
    </source>
</evidence>
<dbReference type="PANTHER" id="PTHR44119">
    <property type="entry name" value="MAGNESIUM-CHELATASE SUBUNIT CHLH, CHLOROPLASTIC"/>
    <property type="match status" value="1"/>
</dbReference>
<dbReference type="Proteomes" id="UP000033220">
    <property type="component" value="Chromosome DSM 122"/>
</dbReference>
<dbReference type="InterPro" id="IPR003672">
    <property type="entry name" value="CobN/Mg_chltase"/>
</dbReference>
<dbReference type="STRING" id="1150469.RSPPHO_01645"/>
<dbReference type="PATRIC" id="fig|1150469.3.peg.1852"/>
<dbReference type="Pfam" id="PF02514">
    <property type="entry name" value="CobN-Mg_chel"/>
    <property type="match status" value="1"/>
</dbReference>
<gene>
    <name evidence="3" type="ORF">RSPPHO_01645</name>
</gene>
<proteinExistence type="predicted"/>
<sequence>MPVAGLWGGEPTPDDPRPRAAVVFYRALVQAGDLAPVSALADALRHSGLSPVAVYATSLKDPLAAALVETLLERHRPAVVINLTGFALAAPGRPRSSPLRVGGGPVFQGVLAASTEAQWRASVNGLPARDIAMAVALPEVDGHILGRALSFKGALGTDNALQAVLARHCPVPDRVLFMAQLAAAWATLRTTPAAQRKVALILASYPSREGRLGNGVGLDTPAATVEVLAALAGAGYTLAPEIPADSAALMTRLKAGPLPGLHPAADTRARARLGEILPRATYLAFLVEQAPALGEAITARWGRPEEDPAFVPEEDGFALGILRLGHVVVGVQPARAPGLDPQATYHDPQIAPPHGYLAFYVWLRRVFGVHAVVHLGKHGTLEWLPGKAVALSDTCFPEAVLGPLPHLYPFIVNDPGEGTQAKRRTQAVILDHLTPPLTRAETYGVLADLECLVDEFYDAANVDPRRLSVLKREILGLAGRTGLLADLGLDAGIDEETALSALDNHLCDLKDMQIRDGLHVFGCSPTGDQRLDLLLALVRVPRGAQPADAGLTRALAHDLALAFDPLDAVLGTPWTGPRPAVLASLDPQPWRTTGDTVERLEQLARALIAGTTLPDPEWSATAPVLAWIHDRLGPQVDACGPAEMAGLLRGLDGQFVEPGPAGAPTRGRPDVLPTGRNFYAVDPRVVPTPAAWTLGWKTANLLLERHLQDHGEWPRALVLSAWGTATMRTGGDDVAQALALMGVQPVWDSASRRVTGFEVMPLSVLDRPRVDVTLRISGFFRDAFPGLIDLMDSAVRAVAAQGDEPASLNPLAQRVREDTGRLIATGLDAPTARRRAGFRVFGAQPGAYGTGLQALLDEHGWDSDADLARAYIAWGGHAYGAGAEGEAAHALFETRLGQAEAVVQAQDNREHDLLDSDAYYQFEGGAAAAVRWLSGRQAALYHADTSRPDAPRLRTLEEEIARVVRARVVNPQWIKGVMRHGYKGAFEMAATVDYLFAFAATARTVKNHHFDLVAEAYLLDDTVRTFLADANPEALADMAQRLLDAIDRGLWRPARNDMGPFLGEMAGRR</sequence>
<dbReference type="GO" id="GO:0009236">
    <property type="term" value="P:cobalamin biosynthetic process"/>
    <property type="evidence" value="ECO:0007669"/>
    <property type="project" value="UniProtKB-UniRule"/>
</dbReference>
<feature type="domain" description="CobN/magnesium chelatase" evidence="2">
    <location>
        <begin position="13"/>
        <end position="1056"/>
    </location>
</feature>
<dbReference type="EC" id="6.6.1.2" evidence="1"/>
<keyword evidence="3" id="KW-0436">Ligase</keyword>
<protein>
    <recommendedName>
        <fullName evidence="1">Cobaltochelatase subunit CobN</fullName>
        <ecNumber evidence="1">6.6.1.2</ecNumber>
    </recommendedName>
</protein>
<dbReference type="HOGENOM" id="CLU_002017_1_0_5"/>
<dbReference type="KEGG" id="rpm:RSPPHO_01645"/>
<dbReference type="eggNOG" id="COG1429">
    <property type="taxonomic scope" value="Bacteria"/>
</dbReference>
<name>H6SJV6_PARPM</name>
<dbReference type="PANTHER" id="PTHR44119:SF4">
    <property type="entry name" value="AEROBIC COBALTOCHELATASE SUBUNIT COBN"/>
    <property type="match status" value="1"/>
</dbReference>
<dbReference type="GO" id="GO:0051116">
    <property type="term" value="F:cobaltochelatase activity"/>
    <property type="evidence" value="ECO:0007669"/>
    <property type="project" value="UniProtKB-UniRule"/>
</dbReference>
<evidence type="ECO:0000259" key="2">
    <source>
        <dbReference type="Pfam" id="PF02514"/>
    </source>
</evidence>
<dbReference type="AlphaFoldDB" id="H6SJV6"/>
<dbReference type="EMBL" id="HE663493">
    <property type="protein sequence ID" value="CCG08271.1"/>
    <property type="molecule type" value="Genomic_DNA"/>
</dbReference>
<keyword evidence="4" id="KW-1185">Reference proteome</keyword>
<accession>H6SJV6</accession>
<reference evidence="3 4" key="1">
    <citation type="submission" date="2012-02" db="EMBL/GenBank/DDBJ databases">
        <title>Shotgun genome sequence of Phaeospirillum photometricum DSM 122.</title>
        <authorList>
            <person name="Duquesne K."/>
            <person name="Sturgis J."/>
        </authorList>
    </citation>
    <scope>NUCLEOTIDE SEQUENCE [LARGE SCALE GENOMIC DNA]</scope>
    <source>
        <strain evidence="4">DSM122</strain>
    </source>
</reference>
<dbReference type="CDD" id="cd10150">
    <property type="entry name" value="CobN_like"/>
    <property type="match status" value="1"/>
</dbReference>
<dbReference type="NCBIfam" id="TIGR02257">
    <property type="entry name" value="cobalto_cobN"/>
    <property type="match status" value="1"/>
</dbReference>